<dbReference type="GO" id="GO:0009254">
    <property type="term" value="P:peptidoglycan turnover"/>
    <property type="evidence" value="ECO:0007669"/>
    <property type="project" value="InterPro"/>
</dbReference>
<dbReference type="SMART" id="SM00925">
    <property type="entry name" value="MltA"/>
    <property type="match status" value="1"/>
</dbReference>
<evidence type="ECO:0000256" key="5">
    <source>
        <dbReference type="ARBA" id="ARBA00030918"/>
    </source>
</evidence>
<dbReference type="EMBL" id="JAMZFT010000002">
    <property type="protein sequence ID" value="MCP1336488.1"/>
    <property type="molecule type" value="Genomic_DNA"/>
</dbReference>
<dbReference type="EC" id="4.2.2.n1" evidence="2"/>
<gene>
    <name evidence="7" type="ORF">NJQ99_08725</name>
</gene>
<evidence type="ECO:0000256" key="4">
    <source>
        <dbReference type="ARBA" id="ARBA00023316"/>
    </source>
</evidence>
<dbReference type="GO" id="GO:0071555">
    <property type="term" value="P:cell wall organization"/>
    <property type="evidence" value="ECO:0007669"/>
    <property type="project" value="UniProtKB-KW"/>
</dbReference>
<keyword evidence="8" id="KW-1185">Reference proteome</keyword>
<comment type="caution">
    <text evidence="7">The sequence shown here is derived from an EMBL/GenBank/DDBJ whole genome shotgun (WGS) entry which is preliminary data.</text>
</comment>
<sequence>MRRGRARIGFILGCLVGLAAGIAFVPALDLIGRLVTPQPEPPAPPPAMVLAPAGWADLPGWAADDHAAARVAVQRTCSRFSRLAGDAAAGPDPRLGRAGDWAAACAALAAADDPRAGFEDAFLPVHVFAGSAAEGLFTGYYEPQLTGSRTRGGPYQTPLLTRPADLVDVDLGAFRESLKGQRIAGRVEGNRLRPYPAREAIVDGALPAEDLALVWVDDPVAAFFLQIQGSGRVALEDGSVMRVGYAGQNGHPYTAIGRVLVAEGQIPREAVSLQSIRAWLAEHPDRAQEVMNANASYVFFREIEERDTDLGPPGATGVPLTPGRSLAVDRTHHAMGAPVFVATLLPQQPGAAEGPTAWQRLMVAQDTGGAIVGPVRGDIFFGFGEEAEWLAGHMQSQGRMWLLLPRPVAAGLATDGEAASGS</sequence>
<comment type="catalytic activity">
    <reaction evidence="1">
        <text>Exolytic cleavage of the (1-&gt;4)-beta-glycosidic linkage between N-acetylmuramic acid (MurNAc) and N-acetylglucosamine (GlcNAc) residues in peptidoglycan, from either the reducing or the non-reducing ends of the peptidoglycan chains, with concomitant formation of a 1,6-anhydrobond in the MurNAc residue.</text>
        <dbReference type="EC" id="4.2.2.n1"/>
    </reaction>
</comment>
<dbReference type="PANTHER" id="PTHR30124:SF0">
    <property type="entry name" value="MEMBRANE-BOUND LYTIC MUREIN TRANSGLYCOSYLASE A"/>
    <property type="match status" value="1"/>
</dbReference>
<organism evidence="7 8">
    <name type="scientific">Futiania mangrovi</name>
    <dbReference type="NCBI Taxonomy" id="2959716"/>
    <lineage>
        <taxon>Bacteria</taxon>
        <taxon>Pseudomonadati</taxon>
        <taxon>Pseudomonadota</taxon>
        <taxon>Alphaproteobacteria</taxon>
        <taxon>Futianiales</taxon>
        <taxon>Futianiaceae</taxon>
        <taxon>Futiania</taxon>
    </lineage>
</organism>
<dbReference type="GO" id="GO:0004553">
    <property type="term" value="F:hydrolase activity, hydrolyzing O-glycosyl compounds"/>
    <property type="evidence" value="ECO:0007669"/>
    <property type="project" value="InterPro"/>
</dbReference>
<evidence type="ECO:0000313" key="7">
    <source>
        <dbReference type="EMBL" id="MCP1336488.1"/>
    </source>
</evidence>
<dbReference type="CDD" id="cd14668">
    <property type="entry name" value="mlta_B"/>
    <property type="match status" value="1"/>
</dbReference>
<dbReference type="AlphaFoldDB" id="A0A9J6PF80"/>
<dbReference type="PIRSF" id="PIRSF019422">
    <property type="entry name" value="MltA"/>
    <property type="match status" value="1"/>
</dbReference>
<accession>A0A9J6PF80</accession>
<dbReference type="Gene3D" id="2.40.40.10">
    <property type="entry name" value="RlpA-like domain"/>
    <property type="match status" value="1"/>
</dbReference>
<feature type="domain" description="Lytic transglycosylase MltA" evidence="6">
    <location>
        <begin position="144"/>
        <end position="301"/>
    </location>
</feature>
<dbReference type="InterPro" id="IPR026044">
    <property type="entry name" value="MltA"/>
</dbReference>
<dbReference type="RefSeq" id="WP_269332446.1">
    <property type="nucleotide sequence ID" value="NZ_JAMZFT010000002.1"/>
</dbReference>
<dbReference type="Proteomes" id="UP001055804">
    <property type="component" value="Unassembled WGS sequence"/>
</dbReference>
<dbReference type="GO" id="GO:0009253">
    <property type="term" value="P:peptidoglycan catabolic process"/>
    <property type="evidence" value="ECO:0007669"/>
    <property type="project" value="TreeGrafter"/>
</dbReference>
<dbReference type="GO" id="GO:0019867">
    <property type="term" value="C:outer membrane"/>
    <property type="evidence" value="ECO:0007669"/>
    <property type="project" value="InterPro"/>
</dbReference>
<keyword evidence="4" id="KW-0961">Cell wall biogenesis/degradation</keyword>
<dbReference type="GO" id="GO:0008933">
    <property type="term" value="F:peptidoglycan lytic transglycosylase activity"/>
    <property type="evidence" value="ECO:0007669"/>
    <property type="project" value="TreeGrafter"/>
</dbReference>
<dbReference type="PANTHER" id="PTHR30124">
    <property type="entry name" value="MEMBRANE-BOUND LYTIC MUREIN TRANSGLYCOSYLASE A"/>
    <property type="match status" value="1"/>
</dbReference>
<evidence type="ECO:0000256" key="2">
    <source>
        <dbReference type="ARBA" id="ARBA00012587"/>
    </source>
</evidence>
<keyword evidence="3" id="KW-0456">Lyase</keyword>
<dbReference type="InterPro" id="IPR005300">
    <property type="entry name" value="MltA_B"/>
</dbReference>
<protein>
    <recommendedName>
        <fullName evidence="2">peptidoglycan lytic exotransglycosylase</fullName>
        <ecNumber evidence="2">4.2.2.n1</ecNumber>
    </recommendedName>
    <alternativeName>
        <fullName evidence="5">Murein hydrolase A</fullName>
    </alternativeName>
</protein>
<evidence type="ECO:0000256" key="1">
    <source>
        <dbReference type="ARBA" id="ARBA00001420"/>
    </source>
</evidence>
<proteinExistence type="predicted"/>
<evidence type="ECO:0000259" key="6">
    <source>
        <dbReference type="SMART" id="SM00925"/>
    </source>
</evidence>
<evidence type="ECO:0000313" key="8">
    <source>
        <dbReference type="Proteomes" id="UP001055804"/>
    </source>
</evidence>
<dbReference type="CDD" id="cd14485">
    <property type="entry name" value="mltA_like_LT_A"/>
    <property type="match status" value="1"/>
</dbReference>
<reference evidence="7" key="1">
    <citation type="submission" date="2022-06" db="EMBL/GenBank/DDBJ databases">
        <title>Isolation and Genomics of Futiania mangrovii gen. nov., sp. nov., a Rare and Metabolically-versatile member in the Class Alphaproteobacteria.</title>
        <authorList>
            <person name="Liu L."/>
            <person name="Huang W.-C."/>
            <person name="Pan J."/>
            <person name="Li J."/>
            <person name="Huang Y."/>
            <person name="Du H."/>
            <person name="Liu Y."/>
            <person name="Li M."/>
        </authorList>
    </citation>
    <scope>NUCLEOTIDE SEQUENCE</scope>
    <source>
        <strain evidence="7">FT118</strain>
    </source>
</reference>
<dbReference type="Gene3D" id="2.40.240.50">
    <property type="entry name" value="Barwin-like endoglucanases"/>
    <property type="match status" value="1"/>
</dbReference>
<dbReference type="Pfam" id="PF06725">
    <property type="entry name" value="3D"/>
    <property type="match status" value="1"/>
</dbReference>
<dbReference type="Pfam" id="PF03562">
    <property type="entry name" value="MltA"/>
    <property type="match status" value="1"/>
</dbReference>
<dbReference type="InterPro" id="IPR010611">
    <property type="entry name" value="3D_dom"/>
</dbReference>
<dbReference type="InterPro" id="IPR036908">
    <property type="entry name" value="RlpA-like_sf"/>
</dbReference>
<dbReference type="SUPFAM" id="SSF50685">
    <property type="entry name" value="Barwin-like endoglucanases"/>
    <property type="match status" value="1"/>
</dbReference>
<evidence type="ECO:0000256" key="3">
    <source>
        <dbReference type="ARBA" id="ARBA00023239"/>
    </source>
</evidence>
<name>A0A9J6PF80_9PROT</name>